<keyword evidence="3" id="KW-1133">Transmembrane helix</keyword>
<dbReference type="InterPro" id="IPR036188">
    <property type="entry name" value="FAD/NAD-bd_sf"/>
</dbReference>
<evidence type="ECO:0000256" key="1">
    <source>
        <dbReference type="ARBA" id="ARBA00022630"/>
    </source>
</evidence>
<dbReference type="GO" id="GO:0016491">
    <property type="term" value="F:oxidoreductase activity"/>
    <property type="evidence" value="ECO:0007669"/>
    <property type="project" value="UniProtKB-KW"/>
</dbReference>
<feature type="domain" description="FAD-dependent oxidoreductase 2 FAD-binding" evidence="4">
    <location>
        <begin position="11"/>
        <end position="45"/>
    </location>
</feature>
<reference evidence="5 6" key="1">
    <citation type="submission" date="2020-08" db="EMBL/GenBank/DDBJ databases">
        <title>Sequencing the genomes of 1000 actinobacteria strains.</title>
        <authorList>
            <person name="Klenk H.-P."/>
        </authorList>
    </citation>
    <scope>NUCLEOTIDE SEQUENCE [LARGE SCALE GENOMIC DNA]</scope>
    <source>
        <strain evidence="5 6">DSM 43023</strain>
    </source>
</reference>
<organism evidence="5 6">
    <name type="scientific">Streptosporangium album</name>
    <dbReference type="NCBI Taxonomy" id="47479"/>
    <lineage>
        <taxon>Bacteria</taxon>
        <taxon>Bacillati</taxon>
        <taxon>Actinomycetota</taxon>
        <taxon>Actinomycetes</taxon>
        <taxon>Streptosporangiales</taxon>
        <taxon>Streptosporangiaceae</taxon>
        <taxon>Streptosporangium</taxon>
    </lineage>
</organism>
<dbReference type="Gene3D" id="3.50.50.60">
    <property type="entry name" value="FAD/NAD(P)-binding domain"/>
    <property type="match status" value="1"/>
</dbReference>
<dbReference type="RefSeq" id="WP_312881812.1">
    <property type="nucleotide sequence ID" value="NZ_BAABEK010000019.1"/>
</dbReference>
<sequence length="66" mass="6649">MVTDQLRDGYDVVVFGGGAAGLSGALMLARARRPVVVIDAGAQGRLSVSHAPVIVTMTATTVPSAP</sequence>
<dbReference type="Pfam" id="PF00890">
    <property type="entry name" value="FAD_binding_2"/>
    <property type="match status" value="1"/>
</dbReference>
<evidence type="ECO:0000256" key="3">
    <source>
        <dbReference type="SAM" id="Phobius"/>
    </source>
</evidence>
<keyword evidence="1" id="KW-0285">Flavoprotein</keyword>
<feature type="transmembrane region" description="Helical" evidence="3">
    <location>
        <begin position="12"/>
        <end position="29"/>
    </location>
</feature>
<evidence type="ECO:0000313" key="6">
    <source>
        <dbReference type="Proteomes" id="UP000534286"/>
    </source>
</evidence>
<dbReference type="AlphaFoldDB" id="A0A7W7W7C1"/>
<proteinExistence type="predicted"/>
<keyword evidence="6" id="KW-1185">Reference proteome</keyword>
<name>A0A7W7W7C1_9ACTN</name>
<dbReference type="InterPro" id="IPR003953">
    <property type="entry name" value="FAD-dep_OxRdtase_2_FAD-bd"/>
</dbReference>
<keyword evidence="2" id="KW-0560">Oxidoreductase</keyword>
<dbReference type="Proteomes" id="UP000534286">
    <property type="component" value="Unassembled WGS sequence"/>
</dbReference>
<dbReference type="SUPFAM" id="SSF51905">
    <property type="entry name" value="FAD/NAD(P)-binding domain"/>
    <property type="match status" value="1"/>
</dbReference>
<evidence type="ECO:0000259" key="4">
    <source>
        <dbReference type="Pfam" id="PF00890"/>
    </source>
</evidence>
<comment type="caution">
    <text evidence="5">The sequence shown here is derived from an EMBL/GenBank/DDBJ whole genome shotgun (WGS) entry which is preliminary data.</text>
</comment>
<keyword evidence="3" id="KW-0812">Transmembrane</keyword>
<gene>
    <name evidence="5" type="ORF">FHR32_000184</name>
</gene>
<accession>A0A7W7W7C1</accession>
<evidence type="ECO:0000313" key="5">
    <source>
        <dbReference type="EMBL" id="MBB4935879.1"/>
    </source>
</evidence>
<dbReference type="EMBL" id="JACHJU010000001">
    <property type="protein sequence ID" value="MBB4935879.1"/>
    <property type="molecule type" value="Genomic_DNA"/>
</dbReference>
<evidence type="ECO:0000256" key="2">
    <source>
        <dbReference type="ARBA" id="ARBA00023002"/>
    </source>
</evidence>
<protein>
    <submittedName>
        <fullName evidence="5">Thioredoxin reductase</fullName>
    </submittedName>
</protein>
<keyword evidence="3" id="KW-0472">Membrane</keyword>